<evidence type="ECO:0000259" key="10">
    <source>
        <dbReference type="PROSITE" id="PS51358"/>
    </source>
</evidence>
<feature type="compositionally biased region" description="Basic residues" evidence="9">
    <location>
        <begin position="448"/>
        <end position="458"/>
    </location>
</feature>
<sequence>MATLADELLLDFEGSGSEGEEHGDGFFGEAGLSAGAHANGNDTAMEEARDEDGDEDNDTDMMDGLDGSAVPAADDDDDDDQRAKIEKLQLGGVRDVRAVAGLMKTLTPVLEVSAPVPLQVAPTNSPMSCGKAFTSPSPSNSPDSLPQTLQKIAHYQSQPAESRENVGNVEDHPEYHLLTQSNGLSTQIDNEIVLVHKFIRDHYSVRFPELETLITNPLEYAKVVAILGNGPMDSDSIKALQTSTDNPLGATLKATLDGPSLMIVTVEATTSKGQAMPTEQLQRVLQACEMVIALDKAKKTLTEYVQSRMSIFAPNLTELIGSLTAAQLLNQAGGLTGLSKTPACNLPAWGSKKQASAALATNVGIRHQGFIFQSPVIRTIPSDIKKQAIKMFANKIVMCARTDCFHQFRDGSEGERLKDECLDRLDKLQQKPLSKGGRALPAPDDKPSRKRGGRRARKAKEATAMTELRKAQNRVAFGKEEQEVGYGVGDSTKGMGMIGQRDDGRLRVTQIDNRTRAKLSAKSKGWGGASSLAGGSASSLRGIAGGGGGVTNLSLASSKGLRMSGVGTTLGTGTAAGTVSSLAFTATQGLELVDPKVQAELSRKRKADEDRWFKSGSFTQVGGGGGGGISNDGFKKPGLPPSKRLDTGSTKP</sequence>
<feature type="compositionally biased region" description="Gly residues" evidence="9">
    <location>
        <begin position="621"/>
        <end position="630"/>
    </location>
</feature>
<dbReference type="InterPro" id="IPR012976">
    <property type="entry name" value="NOSIC"/>
</dbReference>
<dbReference type="PANTHER" id="PTHR13904">
    <property type="entry name" value="PRE-MRNA SPLICING FACTOR PRP31"/>
    <property type="match status" value="1"/>
</dbReference>
<keyword evidence="7" id="KW-0539">Nucleus</keyword>
<feature type="region of interest" description="Disordered" evidence="9">
    <location>
        <begin position="127"/>
        <end position="146"/>
    </location>
</feature>
<dbReference type="PANTHER" id="PTHR13904:SF0">
    <property type="entry name" value="U4_U6 SMALL NUCLEAR RIBONUCLEOPROTEIN PRP31"/>
    <property type="match status" value="1"/>
</dbReference>
<feature type="region of interest" description="Disordered" evidence="9">
    <location>
        <begin position="1"/>
        <end position="80"/>
    </location>
</feature>
<comment type="subcellular location">
    <subcellularLocation>
        <location evidence="1">Nucleus</location>
    </subcellularLocation>
</comment>
<dbReference type="Gene3D" id="1.10.287.4070">
    <property type="match status" value="1"/>
</dbReference>
<dbReference type="InterPro" id="IPR042239">
    <property type="entry name" value="Nop_C"/>
</dbReference>
<dbReference type="AlphaFoldDB" id="A0AAN6MH24"/>
<dbReference type="Pfam" id="PF01798">
    <property type="entry name" value="Nop"/>
    <property type="match status" value="1"/>
</dbReference>
<name>A0AAN6MH24_9PEZI</name>
<comment type="similarity">
    <text evidence="2">Belongs to the PRP31 family.</text>
</comment>
<dbReference type="SUPFAM" id="SSF89124">
    <property type="entry name" value="Nop domain"/>
    <property type="match status" value="1"/>
</dbReference>
<dbReference type="FunFam" id="1.10.246.90:FF:000002">
    <property type="entry name" value="U4/U6 small nuclear ribonucleoprotein Prp31"/>
    <property type="match status" value="1"/>
</dbReference>
<protein>
    <submittedName>
        <fullName evidence="11">Pre-mRNA-processing factor 31</fullName>
    </submittedName>
</protein>
<keyword evidence="6" id="KW-0508">mRNA splicing</keyword>
<feature type="compositionally biased region" description="Low complexity" evidence="9">
    <location>
        <begin position="135"/>
        <end position="146"/>
    </location>
</feature>
<gene>
    <name evidence="11" type="ORF">C8A05DRAFT_16992</name>
</gene>
<accession>A0AAN6MH24</accession>
<keyword evidence="8" id="KW-0687">Ribonucleoprotein</keyword>
<dbReference type="FunFam" id="1.10.287.4070:FF:000003">
    <property type="entry name" value="U4/U6 small nuclear ribonucleoprotein PRP31"/>
    <property type="match status" value="1"/>
</dbReference>
<dbReference type="Gene3D" id="1.10.246.90">
    <property type="entry name" value="Nop domain"/>
    <property type="match status" value="1"/>
</dbReference>
<reference evidence="11" key="2">
    <citation type="submission" date="2023-05" db="EMBL/GenBank/DDBJ databases">
        <authorList>
            <consortium name="Lawrence Berkeley National Laboratory"/>
            <person name="Steindorff A."/>
            <person name="Hensen N."/>
            <person name="Bonometti L."/>
            <person name="Westerberg I."/>
            <person name="Brannstrom I.O."/>
            <person name="Guillou S."/>
            <person name="Cros-Aarteil S."/>
            <person name="Calhoun S."/>
            <person name="Haridas S."/>
            <person name="Kuo A."/>
            <person name="Mondo S."/>
            <person name="Pangilinan J."/>
            <person name="Riley R."/>
            <person name="Labutti K."/>
            <person name="Andreopoulos B."/>
            <person name="Lipzen A."/>
            <person name="Chen C."/>
            <person name="Yanf M."/>
            <person name="Daum C."/>
            <person name="Ng V."/>
            <person name="Clum A."/>
            <person name="Ohm R."/>
            <person name="Martin F."/>
            <person name="Silar P."/>
            <person name="Natvig D."/>
            <person name="Lalanne C."/>
            <person name="Gautier V."/>
            <person name="Ament-Velasquez S.L."/>
            <person name="Kruys A."/>
            <person name="Hutchinson M.I."/>
            <person name="Powell A.J."/>
            <person name="Barry K."/>
            <person name="Miller A.N."/>
            <person name="Grigoriev I.V."/>
            <person name="Debuchy R."/>
            <person name="Gladieux P."/>
            <person name="Thoren M.H."/>
            <person name="Johannesson H."/>
        </authorList>
    </citation>
    <scope>NUCLEOTIDE SEQUENCE</scope>
    <source>
        <strain evidence="11">CBS 103.79</strain>
    </source>
</reference>
<comment type="caution">
    <text evidence="11">The sequence shown here is derived from an EMBL/GenBank/DDBJ whole genome shotgun (WGS) entry which is preliminary data.</text>
</comment>
<evidence type="ECO:0000256" key="9">
    <source>
        <dbReference type="SAM" id="MobiDB-lite"/>
    </source>
</evidence>
<organism evidence="11 12">
    <name type="scientific">Staphylotrichum tortipilum</name>
    <dbReference type="NCBI Taxonomy" id="2831512"/>
    <lineage>
        <taxon>Eukaryota</taxon>
        <taxon>Fungi</taxon>
        <taxon>Dikarya</taxon>
        <taxon>Ascomycota</taxon>
        <taxon>Pezizomycotina</taxon>
        <taxon>Sordariomycetes</taxon>
        <taxon>Sordariomycetidae</taxon>
        <taxon>Sordariales</taxon>
        <taxon>Chaetomiaceae</taxon>
        <taxon>Staphylotrichum</taxon>
    </lineage>
</organism>
<evidence type="ECO:0000256" key="7">
    <source>
        <dbReference type="ARBA" id="ARBA00023242"/>
    </source>
</evidence>
<feature type="region of interest" description="Disordered" evidence="9">
    <location>
        <begin position="432"/>
        <end position="462"/>
    </location>
</feature>
<dbReference type="EMBL" id="MU855643">
    <property type="protein sequence ID" value="KAK3900730.1"/>
    <property type="molecule type" value="Genomic_DNA"/>
</dbReference>
<dbReference type="GO" id="GO:0005687">
    <property type="term" value="C:U4 snRNP"/>
    <property type="evidence" value="ECO:0007669"/>
    <property type="project" value="TreeGrafter"/>
</dbReference>
<dbReference type="Pfam" id="PF09785">
    <property type="entry name" value="Prp31_C"/>
    <property type="match status" value="1"/>
</dbReference>
<evidence type="ECO:0000256" key="2">
    <source>
        <dbReference type="ARBA" id="ARBA00005572"/>
    </source>
</evidence>
<feature type="region of interest" description="Disordered" evidence="9">
    <location>
        <begin position="603"/>
        <end position="652"/>
    </location>
</feature>
<dbReference type="InterPro" id="IPR027105">
    <property type="entry name" value="Prp31"/>
</dbReference>
<dbReference type="Proteomes" id="UP001303889">
    <property type="component" value="Unassembled WGS sequence"/>
</dbReference>
<proteinExistence type="inferred from homology"/>
<dbReference type="InterPro" id="IPR036070">
    <property type="entry name" value="Nop_dom_sf"/>
</dbReference>
<keyword evidence="12" id="KW-1185">Reference proteome</keyword>
<keyword evidence="4" id="KW-0747">Spliceosome</keyword>
<feature type="compositionally biased region" description="Acidic residues" evidence="9">
    <location>
        <begin position="44"/>
        <end position="63"/>
    </location>
</feature>
<feature type="domain" description="Nop" evidence="10">
    <location>
        <begin position="312"/>
        <end position="430"/>
    </location>
</feature>
<reference evidence="11" key="1">
    <citation type="journal article" date="2023" name="Mol. Phylogenet. Evol.">
        <title>Genome-scale phylogeny and comparative genomics of the fungal order Sordariales.</title>
        <authorList>
            <person name="Hensen N."/>
            <person name="Bonometti L."/>
            <person name="Westerberg I."/>
            <person name="Brannstrom I.O."/>
            <person name="Guillou S."/>
            <person name="Cros-Aarteil S."/>
            <person name="Calhoun S."/>
            <person name="Haridas S."/>
            <person name="Kuo A."/>
            <person name="Mondo S."/>
            <person name="Pangilinan J."/>
            <person name="Riley R."/>
            <person name="LaButti K."/>
            <person name="Andreopoulos B."/>
            <person name="Lipzen A."/>
            <person name="Chen C."/>
            <person name="Yan M."/>
            <person name="Daum C."/>
            <person name="Ng V."/>
            <person name="Clum A."/>
            <person name="Steindorff A."/>
            <person name="Ohm R.A."/>
            <person name="Martin F."/>
            <person name="Silar P."/>
            <person name="Natvig D.O."/>
            <person name="Lalanne C."/>
            <person name="Gautier V."/>
            <person name="Ament-Velasquez S.L."/>
            <person name="Kruys A."/>
            <person name="Hutchinson M.I."/>
            <person name="Powell A.J."/>
            <person name="Barry K."/>
            <person name="Miller A.N."/>
            <person name="Grigoriev I.V."/>
            <person name="Debuchy R."/>
            <person name="Gladieux P."/>
            <person name="Hiltunen Thoren M."/>
            <person name="Johannesson H."/>
        </authorList>
    </citation>
    <scope>NUCLEOTIDE SEQUENCE</scope>
    <source>
        <strain evidence="11">CBS 103.79</strain>
    </source>
</reference>
<evidence type="ECO:0000256" key="6">
    <source>
        <dbReference type="ARBA" id="ARBA00023187"/>
    </source>
</evidence>
<keyword evidence="5" id="KW-0694">RNA-binding</keyword>
<evidence type="ECO:0000256" key="8">
    <source>
        <dbReference type="ARBA" id="ARBA00023274"/>
    </source>
</evidence>
<dbReference type="InterPro" id="IPR002687">
    <property type="entry name" value="Nop_dom"/>
</dbReference>
<evidence type="ECO:0000256" key="1">
    <source>
        <dbReference type="ARBA" id="ARBA00004123"/>
    </source>
</evidence>
<dbReference type="PROSITE" id="PS51358">
    <property type="entry name" value="NOP"/>
    <property type="match status" value="1"/>
</dbReference>
<dbReference type="InterPro" id="IPR019175">
    <property type="entry name" value="Prp31_C"/>
</dbReference>
<dbReference type="GO" id="GO:0003723">
    <property type="term" value="F:RNA binding"/>
    <property type="evidence" value="ECO:0007669"/>
    <property type="project" value="UniProtKB-KW"/>
</dbReference>
<keyword evidence="3" id="KW-0507">mRNA processing</keyword>
<evidence type="ECO:0000256" key="5">
    <source>
        <dbReference type="ARBA" id="ARBA00022884"/>
    </source>
</evidence>
<dbReference type="GO" id="GO:0000244">
    <property type="term" value="P:spliceosomal tri-snRNP complex assembly"/>
    <property type="evidence" value="ECO:0007669"/>
    <property type="project" value="InterPro"/>
</dbReference>
<dbReference type="SMART" id="SM00931">
    <property type="entry name" value="NOSIC"/>
    <property type="match status" value="1"/>
</dbReference>
<evidence type="ECO:0000313" key="11">
    <source>
        <dbReference type="EMBL" id="KAK3900730.1"/>
    </source>
</evidence>
<evidence type="ECO:0000256" key="4">
    <source>
        <dbReference type="ARBA" id="ARBA00022728"/>
    </source>
</evidence>
<evidence type="ECO:0000313" key="12">
    <source>
        <dbReference type="Proteomes" id="UP001303889"/>
    </source>
</evidence>
<dbReference type="GO" id="GO:0071011">
    <property type="term" value="C:precatalytic spliceosome"/>
    <property type="evidence" value="ECO:0007669"/>
    <property type="project" value="TreeGrafter"/>
</dbReference>
<evidence type="ECO:0000256" key="3">
    <source>
        <dbReference type="ARBA" id="ARBA00022664"/>
    </source>
</evidence>
<dbReference type="GO" id="GO:0046540">
    <property type="term" value="C:U4/U6 x U5 tri-snRNP complex"/>
    <property type="evidence" value="ECO:0007669"/>
    <property type="project" value="InterPro"/>
</dbReference>